<evidence type="ECO:0000256" key="2">
    <source>
        <dbReference type="ARBA" id="ARBA00022723"/>
    </source>
</evidence>
<dbReference type="InterPro" id="IPR009056">
    <property type="entry name" value="Cyt_c-like_dom"/>
</dbReference>
<proteinExistence type="predicted"/>
<evidence type="ECO:0000256" key="4">
    <source>
        <dbReference type="PROSITE-ProRule" id="PRU00433"/>
    </source>
</evidence>
<keyword evidence="2 4" id="KW-0479">Metal-binding</keyword>
<dbReference type="SUPFAM" id="SSF46626">
    <property type="entry name" value="Cytochrome c"/>
    <property type="match status" value="1"/>
</dbReference>
<feature type="domain" description="Cytochrome c" evidence="6">
    <location>
        <begin position="27"/>
        <end position="150"/>
    </location>
</feature>
<dbReference type="GO" id="GO:0020037">
    <property type="term" value="F:heme binding"/>
    <property type="evidence" value="ECO:0007669"/>
    <property type="project" value="InterPro"/>
</dbReference>
<protein>
    <submittedName>
        <fullName evidence="7">Cytochrome c551</fullName>
    </submittedName>
</protein>
<dbReference type="STRING" id="1715692.RUE5091_03072"/>
<dbReference type="PROSITE" id="PS51007">
    <property type="entry name" value="CYTC"/>
    <property type="match status" value="1"/>
</dbReference>
<gene>
    <name evidence="7" type="ORF">RUE5091_03072</name>
</gene>
<reference evidence="8" key="1">
    <citation type="submission" date="2015-09" db="EMBL/GenBank/DDBJ databases">
        <authorList>
            <person name="Rodrigo-Torres L."/>
            <person name="Arahal D.R."/>
        </authorList>
    </citation>
    <scope>NUCLEOTIDE SEQUENCE [LARGE SCALE GENOMIC DNA]</scope>
    <source>
        <strain evidence="8">CECT 5091</strain>
    </source>
</reference>
<evidence type="ECO:0000256" key="1">
    <source>
        <dbReference type="ARBA" id="ARBA00022617"/>
    </source>
</evidence>
<keyword evidence="5" id="KW-0732">Signal</keyword>
<keyword evidence="1 4" id="KW-0349">Heme</keyword>
<dbReference type="AlphaFoldDB" id="A0A0P1IEE8"/>
<accession>A0A0P1IEE8</accession>
<dbReference type="GO" id="GO:0046872">
    <property type="term" value="F:metal ion binding"/>
    <property type="evidence" value="ECO:0007669"/>
    <property type="project" value="UniProtKB-KW"/>
</dbReference>
<organism evidence="7 8">
    <name type="scientific">Ruegeria denitrificans</name>
    <dbReference type="NCBI Taxonomy" id="1715692"/>
    <lineage>
        <taxon>Bacteria</taxon>
        <taxon>Pseudomonadati</taxon>
        <taxon>Pseudomonadota</taxon>
        <taxon>Alphaproteobacteria</taxon>
        <taxon>Rhodobacterales</taxon>
        <taxon>Roseobacteraceae</taxon>
        <taxon>Ruegeria</taxon>
    </lineage>
</organism>
<sequence>MSNPMSKLFASTLTLVLAFASQSVAAGDPAKGEKLYYRCSSCHAIIKDGEVLVKGGITGPNLYGVVGRVAGTETDYLYGSERLPIGMFTDDMIRAGEEGLVWTENNIIAYSQDPIGFIREFLDDEKARPNMGVKLKNGAEDIAAYLATFSSQ</sequence>
<keyword evidence="3 4" id="KW-0408">Iron</keyword>
<evidence type="ECO:0000259" key="6">
    <source>
        <dbReference type="PROSITE" id="PS51007"/>
    </source>
</evidence>
<dbReference type="GO" id="GO:0009055">
    <property type="term" value="F:electron transfer activity"/>
    <property type="evidence" value="ECO:0007669"/>
    <property type="project" value="InterPro"/>
</dbReference>
<evidence type="ECO:0000313" key="8">
    <source>
        <dbReference type="Proteomes" id="UP000051260"/>
    </source>
</evidence>
<evidence type="ECO:0000256" key="3">
    <source>
        <dbReference type="ARBA" id="ARBA00023004"/>
    </source>
</evidence>
<dbReference type="Gene3D" id="1.10.760.10">
    <property type="entry name" value="Cytochrome c-like domain"/>
    <property type="match status" value="1"/>
</dbReference>
<evidence type="ECO:0000313" key="7">
    <source>
        <dbReference type="EMBL" id="CUK08384.1"/>
    </source>
</evidence>
<dbReference type="EMBL" id="CYUD01000009">
    <property type="protein sequence ID" value="CUK08384.1"/>
    <property type="molecule type" value="Genomic_DNA"/>
</dbReference>
<feature type="signal peptide" evidence="5">
    <location>
        <begin position="1"/>
        <end position="25"/>
    </location>
</feature>
<keyword evidence="8" id="KW-1185">Reference proteome</keyword>
<evidence type="ECO:0000256" key="5">
    <source>
        <dbReference type="SAM" id="SignalP"/>
    </source>
</evidence>
<dbReference type="Proteomes" id="UP000051260">
    <property type="component" value="Unassembled WGS sequence"/>
</dbReference>
<dbReference type="InterPro" id="IPR036909">
    <property type="entry name" value="Cyt_c-like_dom_sf"/>
</dbReference>
<feature type="chain" id="PRO_5006065183" evidence="5">
    <location>
        <begin position="26"/>
        <end position="152"/>
    </location>
</feature>
<dbReference type="RefSeq" id="WP_243470793.1">
    <property type="nucleotide sequence ID" value="NZ_CYUD01000009.1"/>
</dbReference>
<name>A0A0P1IEE8_9RHOB</name>